<evidence type="ECO:0000313" key="2">
    <source>
        <dbReference type="EMBL" id="GAA3723269.1"/>
    </source>
</evidence>
<feature type="compositionally biased region" description="Basic and acidic residues" evidence="1">
    <location>
        <begin position="1"/>
        <end position="22"/>
    </location>
</feature>
<dbReference type="RefSeq" id="WP_344702362.1">
    <property type="nucleotide sequence ID" value="NZ_BAABCK010000021.1"/>
</dbReference>
<feature type="compositionally biased region" description="Gly residues" evidence="1">
    <location>
        <begin position="34"/>
        <end position="45"/>
    </location>
</feature>
<keyword evidence="3" id="KW-1185">Reference proteome</keyword>
<proteinExistence type="predicted"/>
<dbReference type="EMBL" id="BAABCK010000021">
    <property type="protein sequence ID" value="GAA3723269.1"/>
    <property type="molecule type" value="Genomic_DNA"/>
</dbReference>
<dbReference type="Proteomes" id="UP001500920">
    <property type="component" value="Unassembled WGS sequence"/>
</dbReference>
<gene>
    <name evidence="2" type="ORF">GCM10022378_11740</name>
</gene>
<comment type="caution">
    <text evidence="2">The sequence shown here is derived from an EMBL/GenBank/DDBJ whole genome shotgun (WGS) entry which is preliminary data.</text>
</comment>
<sequence>MSEKDNKNKSNQKNSDKEKEVYTDPTILNSDTQFGGGGSADGSKK</sequence>
<name>A0ABP7EWA9_9STAP</name>
<organism evidence="2 3">
    <name type="scientific">Salinicoccus jeotgali</name>
    <dbReference type="NCBI Taxonomy" id="381634"/>
    <lineage>
        <taxon>Bacteria</taxon>
        <taxon>Bacillati</taxon>
        <taxon>Bacillota</taxon>
        <taxon>Bacilli</taxon>
        <taxon>Bacillales</taxon>
        <taxon>Staphylococcaceae</taxon>
        <taxon>Salinicoccus</taxon>
    </lineage>
</organism>
<reference evidence="3" key="1">
    <citation type="journal article" date="2019" name="Int. J. Syst. Evol. Microbiol.">
        <title>The Global Catalogue of Microorganisms (GCM) 10K type strain sequencing project: providing services to taxonomists for standard genome sequencing and annotation.</title>
        <authorList>
            <consortium name="The Broad Institute Genomics Platform"/>
            <consortium name="The Broad Institute Genome Sequencing Center for Infectious Disease"/>
            <person name="Wu L."/>
            <person name="Ma J."/>
        </authorList>
    </citation>
    <scope>NUCLEOTIDE SEQUENCE [LARGE SCALE GENOMIC DNA]</scope>
    <source>
        <strain evidence="3">JCM 16981</strain>
    </source>
</reference>
<evidence type="ECO:0000256" key="1">
    <source>
        <dbReference type="SAM" id="MobiDB-lite"/>
    </source>
</evidence>
<feature type="region of interest" description="Disordered" evidence="1">
    <location>
        <begin position="1"/>
        <end position="45"/>
    </location>
</feature>
<protein>
    <submittedName>
        <fullName evidence="2">Uncharacterized protein</fullName>
    </submittedName>
</protein>
<evidence type="ECO:0000313" key="3">
    <source>
        <dbReference type="Proteomes" id="UP001500920"/>
    </source>
</evidence>
<accession>A0ABP7EWA9</accession>